<organism evidence="2 3">
    <name type="scientific">Chitinophaga dinghuensis</name>
    <dbReference type="NCBI Taxonomy" id="1539050"/>
    <lineage>
        <taxon>Bacteria</taxon>
        <taxon>Pseudomonadati</taxon>
        <taxon>Bacteroidota</taxon>
        <taxon>Chitinophagia</taxon>
        <taxon>Chitinophagales</taxon>
        <taxon>Chitinophagaceae</taxon>
        <taxon>Chitinophaga</taxon>
    </lineage>
</organism>
<dbReference type="Proteomes" id="UP000249819">
    <property type="component" value="Unassembled WGS sequence"/>
</dbReference>
<evidence type="ECO:0000313" key="3">
    <source>
        <dbReference type="Proteomes" id="UP000249819"/>
    </source>
</evidence>
<dbReference type="AlphaFoldDB" id="A0A327W9S9"/>
<evidence type="ECO:0000313" key="2">
    <source>
        <dbReference type="EMBL" id="RAJ87355.1"/>
    </source>
</evidence>
<evidence type="ECO:0000256" key="1">
    <source>
        <dbReference type="SAM" id="SignalP"/>
    </source>
</evidence>
<dbReference type="RefSeq" id="WP_111590056.1">
    <property type="nucleotide sequence ID" value="NZ_QLMA01000001.1"/>
</dbReference>
<name>A0A327W9S9_9BACT</name>
<dbReference type="OrthoDB" id="675947at2"/>
<evidence type="ECO:0008006" key="4">
    <source>
        <dbReference type="Google" id="ProtNLM"/>
    </source>
</evidence>
<keyword evidence="3" id="KW-1185">Reference proteome</keyword>
<reference evidence="2 3" key="1">
    <citation type="submission" date="2018-06" db="EMBL/GenBank/DDBJ databases">
        <title>Genomic Encyclopedia of Archaeal and Bacterial Type Strains, Phase II (KMG-II): from individual species to whole genera.</title>
        <authorList>
            <person name="Goeker M."/>
        </authorList>
    </citation>
    <scope>NUCLEOTIDE SEQUENCE [LARGE SCALE GENOMIC DNA]</scope>
    <source>
        <strain evidence="2 3">DSM 29821</strain>
    </source>
</reference>
<sequence>MKKVSAYTLILAGFLLLSLSNSLFAQNNEPATAHLGKWNAEGRADKMTDKLTRQLGLTKDQSREIYAINLDILRQTDSIHVNKTLTSKERMGRLHHLNNERNQRFKTVLTAAQYKKWNDWNLNKKEQLEAKMEKKRQRREAHQQQ</sequence>
<comment type="caution">
    <text evidence="2">The sequence shown here is derived from an EMBL/GenBank/DDBJ whole genome shotgun (WGS) entry which is preliminary data.</text>
</comment>
<dbReference type="EMBL" id="QLMA01000001">
    <property type="protein sequence ID" value="RAJ87355.1"/>
    <property type="molecule type" value="Genomic_DNA"/>
</dbReference>
<accession>A0A327W9S9</accession>
<feature type="chain" id="PRO_5016309461" description="LTXXQ motif family protein" evidence="1">
    <location>
        <begin position="26"/>
        <end position="145"/>
    </location>
</feature>
<proteinExistence type="predicted"/>
<protein>
    <recommendedName>
        <fullName evidence="4">LTXXQ motif family protein</fullName>
    </recommendedName>
</protein>
<keyword evidence="1" id="KW-0732">Signal</keyword>
<gene>
    <name evidence="2" type="ORF">CLV59_101104</name>
</gene>
<feature type="signal peptide" evidence="1">
    <location>
        <begin position="1"/>
        <end position="25"/>
    </location>
</feature>